<dbReference type="SUPFAM" id="SSF51126">
    <property type="entry name" value="Pectin lyase-like"/>
    <property type="match status" value="1"/>
</dbReference>
<evidence type="ECO:0000256" key="2">
    <source>
        <dbReference type="SAM" id="SignalP"/>
    </source>
</evidence>
<dbReference type="AlphaFoldDB" id="A0A1Q9GLU1"/>
<evidence type="ECO:0000256" key="1">
    <source>
        <dbReference type="SAM" id="MobiDB-lite"/>
    </source>
</evidence>
<dbReference type="EMBL" id="MJIL01000075">
    <property type="protein sequence ID" value="OLQ75525.1"/>
    <property type="molecule type" value="Genomic_DNA"/>
</dbReference>
<dbReference type="RefSeq" id="WP_075764578.1">
    <property type="nucleotide sequence ID" value="NZ_MJIL01000075.1"/>
</dbReference>
<feature type="chain" id="PRO_5012322165" description="Right handed beta helix domain-containing protein" evidence="2">
    <location>
        <begin position="33"/>
        <end position="384"/>
    </location>
</feature>
<dbReference type="PROSITE" id="PS51257">
    <property type="entry name" value="PROKAR_LIPOPROTEIN"/>
    <property type="match status" value="1"/>
</dbReference>
<dbReference type="OrthoDB" id="7055135at2"/>
<sequence length="384" mass="40428">MKYHNLTIKTGALACVLLLSACGSGSTSPSGADSGQSSGTPSIPNEGTPTTPGTGTPSNPGTVIPEQPTTPVPPVEDAVIVVDGKTYSSISQAESAIQNNSLVQFGSGIFTQGMTIRADNVKLVGSDGTHFKGAQVQNKGTFVIAGDSVSMENIECSGVSVPNENGACIRQEGKDLHLSGVYFHDSEQGILTAKDTGSLIIEYSTFENLGKGGLAHAVYSANERLEIRYSKFYKSKDNGHEIKSRAKETLIEYSEIASLDSNDSRLVDISNGGKLTIRNSMLEQGPNTANYQVIGFGMEGVDQGVPQSVELTNNIILMERAKGNVLLGLPSGSGSFQISITGNDIIGTPFNDKAEHNIEQNNNIYDSRSDYGLGAFPALPSIGL</sequence>
<proteinExistence type="predicted"/>
<feature type="compositionally biased region" description="Polar residues" evidence="1">
    <location>
        <begin position="26"/>
        <end position="45"/>
    </location>
</feature>
<feature type="region of interest" description="Disordered" evidence="1">
    <location>
        <begin position="26"/>
        <end position="74"/>
    </location>
</feature>
<dbReference type="Proteomes" id="UP000186905">
    <property type="component" value="Unassembled WGS sequence"/>
</dbReference>
<gene>
    <name evidence="3" type="ORF">BIT28_23120</name>
</gene>
<name>A0A1Q9GLU1_9GAMM</name>
<keyword evidence="4" id="KW-1185">Reference proteome</keyword>
<keyword evidence="2" id="KW-0732">Signal</keyword>
<dbReference type="STRING" id="1903952.BIT28_23120"/>
<accession>A0A1Q9GLU1</accession>
<organism evidence="3 4">
    <name type="scientific">Photobacterium proteolyticum</name>
    <dbReference type="NCBI Taxonomy" id="1903952"/>
    <lineage>
        <taxon>Bacteria</taxon>
        <taxon>Pseudomonadati</taxon>
        <taxon>Pseudomonadota</taxon>
        <taxon>Gammaproteobacteria</taxon>
        <taxon>Vibrionales</taxon>
        <taxon>Vibrionaceae</taxon>
        <taxon>Photobacterium</taxon>
    </lineage>
</organism>
<dbReference type="InterPro" id="IPR011050">
    <property type="entry name" value="Pectin_lyase_fold/virulence"/>
</dbReference>
<evidence type="ECO:0008006" key="5">
    <source>
        <dbReference type="Google" id="ProtNLM"/>
    </source>
</evidence>
<feature type="compositionally biased region" description="Low complexity" evidence="1">
    <location>
        <begin position="47"/>
        <end position="67"/>
    </location>
</feature>
<protein>
    <recommendedName>
        <fullName evidence="5">Right handed beta helix domain-containing protein</fullName>
    </recommendedName>
</protein>
<evidence type="ECO:0000313" key="4">
    <source>
        <dbReference type="Proteomes" id="UP000186905"/>
    </source>
</evidence>
<reference evidence="3 4" key="1">
    <citation type="submission" date="2016-09" db="EMBL/GenBank/DDBJ databases">
        <title>Photobacterium proteolyticum sp. nov. a protease producing bacterium isolated from ocean sediments of Laizhou Bay.</title>
        <authorList>
            <person name="Li Y."/>
        </authorList>
    </citation>
    <scope>NUCLEOTIDE SEQUENCE [LARGE SCALE GENOMIC DNA]</scope>
    <source>
        <strain evidence="3 4">13-12</strain>
    </source>
</reference>
<evidence type="ECO:0000313" key="3">
    <source>
        <dbReference type="EMBL" id="OLQ75525.1"/>
    </source>
</evidence>
<comment type="caution">
    <text evidence="3">The sequence shown here is derived from an EMBL/GenBank/DDBJ whole genome shotgun (WGS) entry which is preliminary data.</text>
</comment>
<feature type="signal peptide" evidence="2">
    <location>
        <begin position="1"/>
        <end position="32"/>
    </location>
</feature>